<dbReference type="SUPFAM" id="SSF88723">
    <property type="entry name" value="PIN domain-like"/>
    <property type="match status" value="1"/>
</dbReference>
<reference evidence="3 4" key="1">
    <citation type="submission" date="2018-10" db="EMBL/GenBank/DDBJ databases">
        <title>Genomic Encyclopedia of Archaeal and Bacterial Type Strains, Phase II (KMG-II): from individual species to whole genera.</title>
        <authorList>
            <person name="Goeker M."/>
        </authorList>
    </citation>
    <scope>NUCLEOTIDE SEQUENCE [LARGE SCALE GENOMIC DNA]</scope>
    <source>
        <strain evidence="3 4">DSM 235</strain>
    </source>
</reference>
<dbReference type="EMBL" id="RBXL01000001">
    <property type="protein sequence ID" value="RKT44118.1"/>
    <property type="molecule type" value="Genomic_DNA"/>
</dbReference>
<evidence type="ECO:0000313" key="4">
    <source>
        <dbReference type="Proteomes" id="UP000274556"/>
    </source>
</evidence>
<proteinExistence type="predicted"/>
<protein>
    <recommendedName>
        <fullName evidence="2">PIN domain-containing protein</fullName>
    </recommendedName>
</protein>
<sequence>MKLAYVDACVWISLVEGLTTYHPKIRAALKTLALDNWVLCTSDAVRLEVLIGPLRKKQAPLAMAYRAILETTPVLKTPKSVFTDALSIAESERLKAMDAVHIAIANHYGCGRFVTTDPHFVSLSLLTPLWIDLNSTDVPEDSEDSGDEASGADDDRAR</sequence>
<dbReference type="CDD" id="cd09854">
    <property type="entry name" value="PIN_VapC-like"/>
    <property type="match status" value="1"/>
</dbReference>
<comment type="caution">
    <text evidence="3">The sequence shown here is derived from an EMBL/GenBank/DDBJ whole genome shotgun (WGS) entry which is preliminary data.</text>
</comment>
<feature type="domain" description="PIN" evidence="2">
    <location>
        <begin position="5"/>
        <end position="121"/>
    </location>
</feature>
<dbReference type="Gene3D" id="3.40.50.1010">
    <property type="entry name" value="5'-nuclease"/>
    <property type="match status" value="1"/>
</dbReference>
<accession>A0A495V8J7</accession>
<keyword evidence="4" id="KW-1185">Reference proteome</keyword>
<dbReference type="RefSeq" id="WP_120796604.1">
    <property type="nucleotide sequence ID" value="NZ_RBXL01000001.1"/>
</dbReference>
<dbReference type="AlphaFoldDB" id="A0A495V8J7"/>
<dbReference type="OrthoDB" id="5767254at2"/>
<feature type="region of interest" description="Disordered" evidence="1">
    <location>
        <begin position="137"/>
        <end position="158"/>
    </location>
</feature>
<evidence type="ECO:0000259" key="2">
    <source>
        <dbReference type="Pfam" id="PF01850"/>
    </source>
</evidence>
<gene>
    <name evidence="3" type="ORF">BDD21_1490</name>
</gene>
<name>A0A495V8J7_9GAMM</name>
<feature type="compositionally biased region" description="Acidic residues" evidence="1">
    <location>
        <begin position="138"/>
        <end position="152"/>
    </location>
</feature>
<dbReference type="InterPro" id="IPR029060">
    <property type="entry name" value="PIN-like_dom_sf"/>
</dbReference>
<evidence type="ECO:0000313" key="3">
    <source>
        <dbReference type="EMBL" id="RKT44118.1"/>
    </source>
</evidence>
<evidence type="ECO:0000256" key="1">
    <source>
        <dbReference type="SAM" id="MobiDB-lite"/>
    </source>
</evidence>
<dbReference type="Proteomes" id="UP000274556">
    <property type="component" value="Unassembled WGS sequence"/>
</dbReference>
<dbReference type="InterPro" id="IPR002716">
    <property type="entry name" value="PIN_dom"/>
</dbReference>
<organism evidence="3 4">
    <name type="scientific">Thiocapsa rosea</name>
    <dbReference type="NCBI Taxonomy" id="69360"/>
    <lineage>
        <taxon>Bacteria</taxon>
        <taxon>Pseudomonadati</taxon>
        <taxon>Pseudomonadota</taxon>
        <taxon>Gammaproteobacteria</taxon>
        <taxon>Chromatiales</taxon>
        <taxon>Chromatiaceae</taxon>
        <taxon>Thiocapsa</taxon>
    </lineage>
</organism>
<dbReference type="Pfam" id="PF01850">
    <property type="entry name" value="PIN"/>
    <property type="match status" value="1"/>
</dbReference>